<dbReference type="STRING" id="576118.SAMN05216216_13322"/>
<dbReference type="InterPro" id="IPR009910">
    <property type="entry name" value="DUF1450"/>
</dbReference>
<dbReference type="Pfam" id="PF07293">
    <property type="entry name" value="DUF1450"/>
    <property type="match status" value="1"/>
</dbReference>
<protein>
    <submittedName>
        <fullName evidence="1">Uncharacterized protein YuzB, UPF0349 family</fullName>
    </submittedName>
</protein>
<organism evidence="1 2">
    <name type="scientific">Lacicoccus qingdaonensis</name>
    <dbReference type="NCBI Taxonomy" id="576118"/>
    <lineage>
        <taxon>Bacteria</taxon>
        <taxon>Bacillati</taxon>
        <taxon>Bacillota</taxon>
        <taxon>Bacilli</taxon>
        <taxon>Bacillales</taxon>
        <taxon>Salinicoccaceae</taxon>
        <taxon>Lacicoccus</taxon>
    </lineage>
</organism>
<proteinExistence type="predicted"/>
<dbReference type="EMBL" id="FNFY01000033">
    <property type="protein sequence ID" value="SDL24331.1"/>
    <property type="molecule type" value="Genomic_DNA"/>
</dbReference>
<reference evidence="2" key="1">
    <citation type="submission" date="2016-10" db="EMBL/GenBank/DDBJ databases">
        <authorList>
            <person name="Varghese N."/>
            <person name="Submissions S."/>
        </authorList>
    </citation>
    <scope>NUCLEOTIDE SEQUENCE [LARGE SCALE GENOMIC DNA]</scope>
    <source>
        <strain evidence="2">CGMCC 1.8895</strain>
    </source>
</reference>
<accession>A0A1G9IGG8</accession>
<dbReference type="Proteomes" id="UP000199008">
    <property type="component" value="Unassembled WGS sequence"/>
</dbReference>
<evidence type="ECO:0000313" key="2">
    <source>
        <dbReference type="Proteomes" id="UP000199008"/>
    </source>
</evidence>
<evidence type="ECO:0000313" key="1">
    <source>
        <dbReference type="EMBL" id="SDL24331.1"/>
    </source>
</evidence>
<sequence>MYPMNLVEFCNANMQKGSDEVYRQLDADDDVDVLDYECTNNCGICSKATFAIVNGQLVGAQSAPDLLIKIYKQIEKQQEIEDQYDFLI</sequence>
<keyword evidence="2" id="KW-1185">Reference proteome</keyword>
<gene>
    <name evidence="1" type="ORF">SAMN05216216_13322</name>
</gene>
<name>A0A1G9IGG8_9BACL</name>
<dbReference type="AlphaFoldDB" id="A0A1G9IGG8"/>
<dbReference type="RefSeq" id="WP_407927608.1">
    <property type="nucleotide sequence ID" value="NZ_FNFY01000033.1"/>
</dbReference>